<dbReference type="EMBL" id="BKCG01000002">
    <property type="protein sequence ID" value="GER59239.1"/>
    <property type="molecule type" value="Genomic_DNA"/>
</dbReference>
<feature type="region of interest" description="Disordered" evidence="1">
    <location>
        <begin position="237"/>
        <end position="397"/>
    </location>
</feature>
<reference evidence="3 4" key="1">
    <citation type="submission" date="2019-08" db="EMBL/GenBank/DDBJ databases">
        <title>Draft genome sequence of Ulvibacter marinus type strain NBRC 109484.</title>
        <authorList>
            <person name="Kawano K."/>
            <person name="Ushijima N."/>
            <person name="Kihara M."/>
            <person name="Itoh H."/>
        </authorList>
    </citation>
    <scope>NUCLEOTIDE SEQUENCE [LARGE SCALE GENOMIC DNA]</scope>
    <source>
        <strain evidence="3 4">NBRC 109484</strain>
    </source>
</reference>
<comment type="caution">
    <text evidence="3">The sequence shown here is derived from an EMBL/GenBank/DDBJ whole genome shotgun (WGS) entry which is preliminary data.</text>
</comment>
<accession>A0A5J4INY1</accession>
<feature type="compositionally biased region" description="Low complexity" evidence="1">
    <location>
        <begin position="252"/>
        <end position="279"/>
    </location>
</feature>
<dbReference type="OrthoDB" id="750023at2"/>
<feature type="compositionally biased region" description="Polar residues" evidence="1">
    <location>
        <begin position="297"/>
        <end position="306"/>
    </location>
</feature>
<dbReference type="RefSeq" id="WP_151673332.1">
    <property type="nucleotide sequence ID" value="NZ_BKCG01000002.1"/>
</dbReference>
<organism evidence="3 4">
    <name type="scientific">Patiriisocius marinus</name>
    <dbReference type="NCBI Taxonomy" id="1397112"/>
    <lineage>
        <taxon>Bacteria</taxon>
        <taxon>Pseudomonadati</taxon>
        <taxon>Bacteroidota</taxon>
        <taxon>Flavobacteriia</taxon>
        <taxon>Flavobacteriales</taxon>
        <taxon>Flavobacteriaceae</taxon>
        <taxon>Patiriisocius</taxon>
    </lineage>
</organism>
<evidence type="ECO:0000313" key="3">
    <source>
        <dbReference type="EMBL" id="GER59239.1"/>
    </source>
</evidence>
<feature type="compositionally biased region" description="Low complexity" evidence="1">
    <location>
        <begin position="344"/>
        <end position="389"/>
    </location>
</feature>
<evidence type="ECO:0000256" key="1">
    <source>
        <dbReference type="SAM" id="MobiDB-lite"/>
    </source>
</evidence>
<dbReference type="AlphaFoldDB" id="A0A5J4INY1"/>
<protein>
    <submittedName>
        <fullName evidence="3">Uncharacterized protein</fullName>
    </submittedName>
</protein>
<dbReference type="Proteomes" id="UP000326509">
    <property type="component" value="Unassembled WGS sequence"/>
</dbReference>
<keyword evidence="2" id="KW-0732">Signal</keyword>
<feature type="signal peptide" evidence="2">
    <location>
        <begin position="1"/>
        <end position="20"/>
    </location>
</feature>
<evidence type="ECO:0000313" key="4">
    <source>
        <dbReference type="Proteomes" id="UP000326509"/>
    </source>
</evidence>
<keyword evidence="4" id="KW-1185">Reference proteome</keyword>
<name>A0A5J4INY1_9FLAO</name>
<gene>
    <name evidence="3" type="ORF">ULMA_13470</name>
</gene>
<proteinExistence type="predicted"/>
<sequence length="397" mass="45754">MKNFKTMLFFFLAIGISANAKTTNTPENNSYNNYDGKAYIFVEGSVEFSVFPDGQFDFVYVGPQNGTEVIISTPNVNLSFNGGHDYEAYVQYDDYGAIIQVEDVEVYYDEYGRISQAGNVDISYRNRRIVRVGGLHINYNSYGYYDYTTGYINPYNRIYVFRPWHSFYIRPIYSNCIVWDVPYRRYYTPLRYSYYHHVGYYNNRNVTPYHNSRRDFYRPGSRVHYQNGRTAVNRNYREGRTNTMVNSHGRRTNTAVANTNSRNNARATTSRNSSRSVNRQENTTRVNSRGTVARNIRATTTRPSTIRSDRGTTTRPSTNKVDRSRNNTQRTVASNNTPRVAKQRTTSTSRPKTTTPKRSTRTTSSSNRNSSTARSTRSTSTSRSNSKTATPRRGRSL</sequence>
<feature type="compositionally biased region" description="Polar residues" evidence="1">
    <location>
        <begin position="326"/>
        <end position="338"/>
    </location>
</feature>
<feature type="chain" id="PRO_5023930337" evidence="2">
    <location>
        <begin position="21"/>
        <end position="397"/>
    </location>
</feature>
<feature type="compositionally biased region" description="Polar residues" evidence="1">
    <location>
        <begin position="280"/>
        <end position="290"/>
    </location>
</feature>
<evidence type="ECO:0000256" key="2">
    <source>
        <dbReference type="SAM" id="SignalP"/>
    </source>
</evidence>